<dbReference type="Gene3D" id="3.40.50.720">
    <property type="entry name" value="NAD(P)-binding Rossmann-like Domain"/>
    <property type="match status" value="1"/>
</dbReference>
<organism evidence="1 2">
    <name type="scientific">Mycolicibacterium fallax</name>
    <name type="common">Mycobacterium fallax</name>
    <dbReference type="NCBI Taxonomy" id="1793"/>
    <lineage>
        <taxon>Bacteria</taxon>
        <taxon>Bacillati</taxon>
        <taxon>Actinomycetota</taxon>
        <taxon>Actinomycetes</taxon>
        <taxon>Mycobacteriales</taxon>
        <taxon>Mycobacteriaceae</taxon>
        <taxon>Mycolicibacterium</taxon>
    </lineage>
</organism>
<gene>
    <name evidence="1" type="ORF">AWC04_03915</name>
</gene>
<comment type="caution">
    <text evidence="1">The sequence shown here is derived from an EMBL/GenBank/DDBJ whole genome shotgun (WGS) entry which is preliminary data.</text>
</comment>
<dbReference type="SUPFAM" id="SSF50129">
    <property type="entry name" value="GroES-like"/>
    <property type="match status" value="1"/>
</dbReference>
<dbReference type="SUPFAM" id="SSF51735">
    <property type="entry name" value="NAD(P)-binding Rossmann-fold domains"/>
    <property type="match status" value="1"/>
</dbReference>
<name>A0A1X1RJA6_MYCFA</name>
<reference evidence="1 2" key="1">
    <citation type="submission" date="2016-01" db="EMBL/GenBank/DDBJ databases">
        <title>The new phylogeny of the genus Mycobacterium.</title>
        <authorList>
            <person name="Tarcisio F."/>
            <person name="Conor M."/>
            <person name="Antonella G."/>
            <person name="Elisabetta G."/>
            <person name="Giulia F.S."/>
            <person name="Sara T."/>
            <person name="Anna F."/>
            <person name="Clotilde B."/>
            <person name="Roberto B."/>
            <person name="Veronica D.S."/>
            <person name="Fabio R."/>
            <person name="Monica P."/>
            <person name="Olivier J."/>
            <person name="Enrico T."/>
            <person name="Nicola S."/>
        </authorList>
    </citation>
    <scope>NUCLEOTIDE SEQUENCE [LARGE SCALE GENOMIC DNA]</scope>
    <source>
        <strain evidence="1 2">DSM 44179</strain>
    </source>
</reference>
<dbReference type="SMART" id="SM00829">
    <property type="entry name" value="PKS_ER"/>
    <property type="match status" value="1"/>
</dbReference>
<dbReference type="InterPro" id="IPR013154">
    <property type="entry name" value="ADH-like_N"/>
</dbReference>
<dbReference type="Proteomes" id="UP000193484">
    <property type="component" value="Unassembled WGS sequence"/>
</dbReference>
<dbReference type="InterPro" id="IPR011032">
    <property type="entry name" value="GroES-like_sf"/>
</dbReference>
<dbReference type="Pfam" id="PF00107">
    <property type="entry name" value="ADH_zinc_N"/>
    <property type="match status" value="1"/>
</dbReference>
<evidence type="ECO:0000313" key="1">
    <source>
        <dbReference type="EMBL" id="ORV07569.1"/>
    </source>
</evidence>
<dbReference type="OrthoDB" id="4190732at2"/>
<dbReference type="GO" id="GO:0016491">
    <property type="term" value="F:oxidoreductase activity"/>
    <property type="evidence" value="ECO:0007669"/>
    <property type="project" value="InterPro"/>
</dbReference>
<protein>
    <submittedName>
        <fullName evidence="1">Uncharacterized protein</fullName>
    </submittedName>
</protein>
<dbReference type="InterPro" id="IPR051397">
    <property type="entry name" value="Zn-ADH-like_protein"/>
</dbReference>
<keyword evidence="2" id="KW-1185">Reference proteome</keyword>
<dbReference type="STRING" id="1793.AWC04_03915"/>
<dbReference type="AlphaFoldDB" id="A0A1X1RJA6"/>
<accession>A0A1X1RJA6</accession>
<sequence>MTEAIEATAWVATALGEPEQVLRSQQVEVRAPGPGEVRVAVDAFCLNFNDIDIIRGRYTTLPLPAPFVPGMESVGVVESAGPGAEHWVGRRIVGIPVMAFGGYASYAIVDAATALDLPDWISDVDGAALHYPFHLGWFALTERGRLQPGQTLLVHAAAGGTGSGALVLGKALGARVIATAGSDEKVRFCRELGADHAINYRDEDWVEQVMELTYGRGVDVAFDAVGGGVTVQTFKCMGYNGRHLMVGFAEDIALEDGDYLSPRPLAYGNFDLCGVCLVYVNDPLAIRRTLGFNWPARSAGLEAHVRILELIRTGAIHTVVGEELDWADLPAALTRMADRRTTGRLVVRTGAHHRTPPKITPPLLR</sequence>
<dbReference type="Gene3D" id="3.90.180.10">
    <property type="entry name" value="Medium-chain alcohol dehydrogenases, catalytic domain"/>
    <property type="match status" value="1"/>
</dbReference>
<dbReference type="PANTHER" id="PTHR43677:SF4">
    <property type="entry name" value="QUINONE OXIDOREDUCTASE-LIKE PROTEIN 2"/>
    <property type="match status" value="1"/>
</dbReference>
<proteinExistence type="predicted"/>
<dbReference type="InterPro" id="IPR013149">
    <property type="entry name" value="ADH-like_C"/>
</dbReference>
<evidence type="ECO:0000313" key="2">
    <source>
        <dbReference type="Proteomes" id="UP000193484"/>
    </source>
</evidence>
<dbReference type="InterPro" id="IPR020843">
    <property type="entry name" value="ER"/>
</dbReference>
<dbReference type="InterPro" id="IPR036291">
    <property type="entry name" value="NAD(P)-bd_dom_sf"/>
</dbReference>
<dbReference type="PANTHER" id="PTHR43677">
    <property type="entry name" value="SHORT-CHAIN DEHYDROGENASE/REDUCTASE"/>
    <property type="match status" value="1"/>
</dbReference>
<dbReference type="CDD" id="cd08241">
    <property type="entry name" value="QOR1"/>
    <property type="match status" value="1"/>
</dbReference>
<dbReference type="Pfam" id="PF08240">
    <property type="entry name" value="ADH_N"/>
    <property type="match status" value="1"/>
</dbReference>
<dbReference type="EMBL" id="LQOJ01000019">
    <property type="protein sequence ID" value="ORV07569.1"/>
    <property type="molecule type" value="Genomic_DNA"/>
</dbReference>
<dbReference type="RefSeq" id="WP_085093304.1">
    <property type="nucleotide sequence ID" value="NZ_AP022603.1"/>
</dbReference>